<dbReference type="InterPro" id="IPR013766">
    <property type="entry name" value="Thioredoxin_domain"/>
</dbReference>
<evidence type="ECO:0000259" key="12">
    <source>
        <dbReference type="PROSITE" id="PS51352"/>
    </source>
</evidence>
<evidence type="ECO:0000256" key="8">
    <source>
        <dbReference type="ARBA" id="ARBA00032824"/>
    </source>
</evidence>
<dbReference type="RefSeq" id="WP_308985800.1">
    <property type="nucleotide sequence ID" value="NZ_JARXIC010000022.1"/>
</dbReference>
<comment type="similarity">
    <text evidence="9">Belongs to the peroxiredoxin family. BCP/PrxQ subfamily.</text>
</comment>
<dbReference type="PANTHER" id="PTHR42801:SF7">
    <property type="entry name" value="SLL1159 PROTEIN"/>
    <property type="match status" value="1"/>
</dbReference>
<reference evidence="13 14" key="1">
    <citation type="submission" date="2023-04" db="EMBL/GenBank/DDBJ databases">
        <title>A novel bacteria isolated from coastal sediment.</title>
        <authorList>
            <person name="Liu X.-J."/>
            <person name="Du Z.-J."/>
        </authorList>
    </citation>
    <scope>NUCLEOTIDE SEQUENCE [LARGE SCALE GENOMIC DNA]</scope>
    <source>
        <strain evidence="13 14">SDUM461004</strain>
    </source>
</reference>
<dbReference type="Proteomes" id="UP001243717">
    <property type="component" value="Unassembled WGS sequence"/>
</dbReference>
<keyword evidence="6" id="KW-1015">Disulfide bond</keyword>
<dbReference type="CDD" id="cd02970">
    <property type="entry name" value="PRX_like2"/>
    <property type="match status" value="1"/>
</dbReference>
<evidence type="ECO:0000256" key="4">
    <source>
        <dbReference type="ARBA" id="ARBA00022862"/>
    </source>
</evidence>
<evidence type="ECO:0000256" key="11">
    <source>
        <dbReference type="ARBA" id="ARBA00049091"/>
    </source>
</evidence>
<comment type="function">
    <text evidence="1">Thiol-specific peroxidase that catalyzes the reduction of hydrogen peroxide and organic hydroperoxides to water and alcohols, respectively. Plays a role in cell protection against oxidative stress by detoxifying peroxides and as sensor of hydrogen peroxide-mediated signaling events.</text>
</comment>
<evidence type="ECO:0000256" key="6">
    <source>
        <dbReference type="ARBA" id="ARBA00023157"/>
    </source>
</evidence>
<dbReference type="Pfam" id="PF00578">
    <property type="entry name" value="AhpC-TSA"/>
    <property type="match status" value="1"/>
</dbReference>
<protein>
    <recommendedName>
        <fullName evidence="2">thioredoxin-dependent peroxiredoxin</fullName>
        <ecNumber evidence="2">1.11.1.24</ecNumber>
    </recommendedName>
    <alternativeName>
        <fullName evidence="8">Thioredoxin peroxidase</fullName>
    </alternativeName>
    <alternativeName>
        <fullName evidence="10">Thioredoxin-dependent peroxiredoxin Bcp</fullName>
    </alternativeName>
</protein>
<name>A0ABU1AKS1_9BACT</name>
<evidence type="ECO:0000256" key="7">
    <source>
        <dbReference type="ARBA" id="ARBA00023284"/>
    </source>
</evidence>
<dbReference type="InterPro" id="IPR000866">
    <property type="entry name" value="AhpC/TSA"/>
</dbReference>
<feature type="domain" description="Thioredoxin" evidence="12">
    <location>
        <begin position="43"/>
        <end position="216"/>
    </location>
</feature>
<evidence type="ECO:0000256" key="2">
    <source>
        <dbReference type="ARBA" id="ARBA00013017"/>
    </source>
</evidence>
<dbReference type="PROSITE" id="PS51352">
    <property type="entry name" value="THIOREDOXIN_2"/>
    <property type="match status" value="1"/>
</dbReference>
<keyword evidence="3" id="KW-0575">Peroxidase</keyword>
<dbReference type="Gene3D" id="3.40.30.10">
    <property type="entry name" value="Glutaredoxin"/>
    <property type="match status" value="1"/>
</dbReference>
<keyword evidence="7" id="KW-0676">Redox-active center</keyword>
<evidence type="ECO:0000256" key="5">
    <source>
        <dbReference type="ARBA" id="ARBA00023002"/>
    </source>
</evidence>
<dbReference type="InterPro" id="IPR050924">
    <property type="entry name" value="Peroxiredoxin_BCP/PrxQ"/>
</dbReference>
<comment type="caution">
    <text evidence="13">The sequence shown here is derived from an EMBL/GenBank/DDBJ whole genome shotgun (WGS) entry which is preliminary data.</text>
</comment>
<dbReference type="EMBL" id="JARXIC010000022">
    <property type="protein sequence ID" value="MDQ8195344.1"/>
    <property type="molecule type" value="Genomic_DNA"/>
</dbReference>
<evidence type="ECO:0000256" key="9">
    <source>
        <dbReference type="ARBA" id="ARBA00038489"/>
    </source>
</evidence>
<evidence type="ECO:0000256" key="10">
    <source>
        <dbReference type="ARBA" id="ARBA00042639"/>
    </source>
</evidence>
<evidence type="ECO:0000313" key="14">
    <source>
        <dbReference type="Proteomes" id="UP001243717"/>
    </source>
</evidence>
<evidence type="ECO:0000256" key="3">
    <source>
        <dbReference type="ARBA" id="ARBA00022559"/>
    </source>
</evidence>
<gene>
    <name evidence="13" type="ORF">QEH59_12980</name>
</gene>
<dbReference type="PANTHER" id="PTHR42801">
    <property type="entry name" value="THIOREDOXIN-DEPENDENT PEROXIDE REDUCTASE"/>
    <property type="match status" value="1"/>
</dbReference>
<dbReference type="SUPFAM" id="SSF52833">
    <property type="entry name" value="Thioredoxin-like"/>
    <property type="match status" value="1"/>
</dbReference>
<organism evidence="13 14">
    <name type="scientific">Thalassobacterium sedimentorum</name>
    <dbReference type="NCBI Taxonomy" id="3041258"/>
    <lineage>
        <taxon>Bacteria</taxon>
        <taxon>Pseudomonadati</taxon>
        <taxon>Verrucomicrobiota</taxon>
        <taxon>Opitutia</taxon>
        <taxon>Puniceicoccales</taxon>
        <taxon>Coraliomargaritaceae</taxon>
        <taxon>Thalassobacterium</taxon>
    </lineage>
</organism>
<dbReference type="InterPro" id="IPR036249">
    <property type="entry name" value="Thioredoxin-like_sf"/>
</dbReference>
<accession>A0ABU1AKS1</accession>
<dbReference type="EC" id="1.11.1.24" evidence="2"/>
<keyword evidence="5" id="KW-0560">Oxidoreductase</keyword>
<comment type="catalytic activity">
    <reaction evidence="11">
        <text>a hydroperoxide + [thioredoxin]-dithiol = an alcohol + [thioredoxin]-disulfide + H2O</text>
        <dbReference type="Rhea" id="RHEA:62620"/>
        <dbReference type="Rhea" id="RHEA-COMP:10698"/>
        <dbReference type="Rhea" id="RHEA-COMP:10700"/>
        <dbReference type="ChEBI" id="CHEBI:15377"/>
        <dbReference type="ChEBI" id="CHEBI:29950"/>
        <dbReference type="ChEBI" id="CHEBI:30879"/>
        <dbReference type="ChEBI" id="CHEBI:35924"/>
        <dbReference type="ChEBI" id="CHEBI:50058"/>
        <dbReference type="EC" id="1.11.1.24"/>
    </reaction>
</comment>
<keyword evidence="4" id="KW-0049">Antioxidant</keyword>
<evidence type="ECO:0000256" key="1">
    <source>
        <dbReference type="ARBA" id="ARBA00003330"/>
    </source>
</evidence>
<evidence type="ECO:0000313" key="13">
    <source>
        <dbReference type="EMBL" id="MDQ8195344.1"/>
    </source>
</evidence>
<proteinExistence type="inferred from homology"/>
<sequence length="216" mass="24109">MPNLKDQLAAQVAKTRQIKPEFMLEVDKLIVAARETGVGAQAIAIGQPAPEFNLQDAHNHPVALNSLVRSGAVVLVFYRGSWCPYCNLQIHALQSRIQEIQDLGAQLVAISPQKPDNSLSQIERDKLEFTVLSDQDCDVAMQYGVAWDVPSLFLDHMRKDRGLDLVEINQGNGSRLPIPAIFIVDRSGRVIWRSIDVDYRSRAEPEDVINALQNSR</sequence>
<keyword evidence="14" id="KW-1185">Reference proteome</keyword>